<dbReference type="Proteomes" id="UP000284779">
    <property type="component" value="Unassembled WGS sequence"/>
</dbReference>
<dbReference type="Proteomes" id="UP000283314">
    <property type="component" value="Unassembled WGS sequence"/>
</dbReference>
<dbReference type="InterPro" id="IPR010985">
    <property type="entry name" value="Ribbon_hlx_hlx"/>
</dbReference>
<name>A0A413RCS5_9FIRM</name>
<keyword evidence="4" id="KW-1185">Reference proteome</keyword>
<accession>A0A413RCS5</accession>
<proteinExistence type="predicted"/>
<dbReference type="GO" id="GO:0006355">
    <property type="term" value="P:regulation of DNA-templated transcription"/>
    <property type="evidence" value="ECO:0007669"/>
    <property type="project" value="InterPro"/>
</dbReference>
<evidence type="ECO:0000313" key="3">
    <source>
        <dbReference type="Proteomes" id="UP000283314"/>
    </source>
</evidence>
<dbReference type="SUPFAM" id="SSF47598">
    <property type="entry name" value="Ribbon-helix-helix"/>
    <property type="match status" value="1"/>
</dbReference>
<dbReference type="AlphaFoldDB" id="A0A413RCS5"/>
<protein>
    <submittedName>
        <fullName evidence="1">Toxin-antitoxin system HicB family antitoxin</fullName>
    </submittedName>
</protein>
<dbReference type="EMBL" id="QSFD01000001">
    <property type="protein sequence ID" value="RHA20627.1"/>
    <property type="molecule type" value="Genomic_DNA"/>
</dbReference>
<organism evidence="1 4">
    <name type="scientific">Eubacterium ventriosum</name>
    <dbReference type="NCBI Taxonomy" id="39496"/>
    <lineage>
        <taxon>Bacteria</taxon>
        <taxon>Bacillati</taxon>
        <taxon>Bacillota</taxon>
        <taxon>Clostridia</taxon>
        <taxon>Eubacteriales</taxon>
        <taxon>Eubacteriaceae</taxon>
        <taxon>Eubacterium</taxon>
    </lineage>
</organism>
<dbReference type="Gene3D" id="1.10.1220.10">
    <property type="entry name" value="Met repressor-like"/>
    <property type="match status" value="1"/>
</dbReference>
<gene>
    <name evidence="2" type="ORF">DW018_11670</name>
    <name evidence="1" type="ORF">DW944_00215</name>
</gene>
<dbReference type="GeneID" id="66467900"/>
<comment type="caution">
    <text evidence="1">The sequence shown here is derived from an EMBL/GenBank/DDBJ whole genome shotgun (WGS) entry which is preliminary data.</text>
</comment>
<dbReference type="RefSeq" id="WP_117969194.1">
    <property type="nucleotide sequence ID" value="NZ_CABJDQ010000009.1"/>
</dbReference>
<dbReference type="InterPro" id="IPR013321">
    <property type="entry name" value="Arc_rbn_hlx_hlx"/>
</dbReference>
<reference evidence="3 4" key="1">
    <citation type="submission" date="2018-08" db="EMBL/GenBank/DDBJ databases">
        <title>A genome reference for cultivated species of the human gut microbiota.</title>
        <authorList>
            <person name="Zou Y."/>
            <person name="Xue W."/>
            <person name="Luo G."/>
        </authorList>
    </citation>
    <scope>NUCLEOTIDE SEQUENCE [LARGE SCALE GENOMIC DNA]</scope>
    <source>
        <strain evidence="2 3">AF37-4</strain>
        <strain evidence="1 4">AM44-11BH</strain>
    </source>
</reference>
<dbReference type="InterPro" id="IPR008651">
    <property type="entry name" value="Uncharacterised_HicB"/>
</dbReference>
<evidence type="ECO:0000313" key="1">
    <source>
        <dbReference type="EMBL" id="RHA20627.1"/>
    </source>
</evidence>
<sequence>MIQTTIRIPTELHVKLKELAKKRGLTVNALIIQALWKL</sequence>
<dbReference type="EMBL" id="QROT01000009">
    <property type="protein sequence ID" value="RHL43287.1"/>
    <property type="molecule type" value="Genomic_DNA"/>
</dbReference>
<dbReference type="Pfam" id="PF05534">
    <property type="entry name" value="HicB"/>
    <property type="match status" value="1"/>
</dbReference>
<evidence type="ECO:0000313" key="4">
    <source>
        <dbReference type="Proteomes" id="UP000284779"/>
    </source>
</evidence>
<evidence type="ECO:0000313" key="2">
    <source>
        <dbReference type="EMBL" id="RHL43287.1"/>
    </source>
</evidence>